<keyword evidence="2" id="KW-1185">Reference proteome</keyword>
<dbReference type="KEGG" id="tpro:Ga0080559_TMP588"/>
<evidence type="ECO:0000313" key="1">
    <source>
        <dbReference type="EMBL" id="APX21384.1"/>
    </source>
</evidence>
<gene>
    <name evidence="1" type="ORF">Ga0080559_TMP588</name>
</gene>
<dbReference type="EMBL" id="CP014796">
    <property type="protein sequence ID" value="APX21384.1"/>
    <property type="molecule type" value="Genomic_DNA"/>
</dbReference>
<name>A0A1U7CZQ1_9RHOB</name>
<dbReference type="AlphaFoldDB" id="A0A1U7CZQ1"/>
<proteinExistence type="predicted"/>
<organism evidence="1 2">
    <name type="scientific">Salipiger profundus</name>
    <dbReference type="NCBI Taxonomy" id="1229727"/>
    <lineage>
        <taxon>Bacteria</taxon>
        <taxon>Pseudomonadati</taxon>
        <taxon>Pseudomonadota</taxon>
        <taxon>Alphaproteobacteria</taxon>
        <taxon>Rhodobacterales</taxon>
        <taxon>Roseobacteraceae</taxon>
        <taxon>Salipiger</taxon>
    </lineage>
</organism>
<reference evidence="1 2" key="1">
    <citation type="submission" date="2016-03" db="EMBL/GenBank/DDBJ databases">
        <title>Deep-sea bacteria in the southern Pacific.</title>
        <authorList>
            <person name="Tang K."/>
        </authorList>
    </citation>
    <scope>NUCLEOTIDE SEQUENCE [LARGE SCALE GENOMIC DNA]</scope>
    <source>
        <strain evidence="1 2">JLT2016</strain>
    </source>
</reference>
<protein>
    <submittedName>
        <fullName evidence="1">Uncharacterized protein</fullName>
    </submittedName>
</protein>
<evidence type="ECO:0000313" key="2">
    <source>
        <dbReference type="Proteomes" id="UP000186559"/>
    </source>
</evidence>
<dbReference type="STRING" id="1229727.Ga0080559_TMP588"/>
<accession>A0A1U7CZQ1</accession>
<dbReference type="OrthoDB" id="9804126at2"/>
<sequence>MFTLFVLSAYSEPIDKSQLLPSERRRLARAELALHKRIDQMGRLLAPLTPPEGLRRHGIDDARAAPELDRADLPDIAAIQSRFHHVVPAPPGSMAAAQDPEAYAFALLYPDLQVGAAGLYTETPDPRLGVFWRGLREEAPGTLEALRAEPRHFDLLWLQVVRFPQGR</sequence>
<dbReference type="RefSeq" id="WP_076622048.1">
    <property type="nucleotide sequence ID" value="NZ_BMEW01000002.1"/>
</dbReference>
<dbReference type="Proteomes" id="UP000186559">
    <property type="component" value="Chromosome"/>
</dbReference>